<keyword evidence="13" id="KW-1185">Reference proteome</keyword>
<keyword evidence="4" id="KW-1133">Transmembrane helix</keyword>
<evidence type="ECO:0000259" key="11">
    <source>
        <dbReference type="SMART" id="SM00918"/>
    </source>
</evidence>
<keyword evidence="3" id="KW-0812">Transmembrane</keyword>
<evidence type="ECO:0000256" key="8">
    <source>
        <dbReference type="ARBA" id="ARBA00023180"/>
    </source>
</evidence>
<evidence type="ECO:0000256" key="9">
    <source>
        <dbReference type="ARBA" id="ARBA00023286"/>
    </source>
</evidence>
<evidence type="ECO:0000256" key="6">
    <source>
        <dbReference type="ARBA" id="ARBA00023136"/>
    </source>
</evidence>
<dbReference type="OrthoDB" id="5984008at2759"/>
<dbReference type="SUPFAM" id="SSF53850">
    <property type="entry name" value="Periplasmic binding protein-like II"/>
    <property type="match status" value="1"/>
</dbReference>
<evidence type="ECO:0000313" key="13">
    <source>
        <dbReference type="Proteomes" id="UP000838756"/>
    </source>
</evidence>
<evidence type="ECO:0000256" key="10">
    <source>
        <dbReference type="ARBA" id="ARBA00023303"/>
    </source>
</evidence>
<keyword evidence="6" id="KW-0472">Membrane</keyword>
<gene>
    <name evidence="12" type="primary">jg5468</name>
    <name evidence="12" type="ORF">PAEG_LOCUS5069</name>
</gene>
<dbReference type="Pfam" id="PF10613">
    <property type="entry name" value="Lig_chan-Glu_bd"/>
    <property type="match status" value="1"/>
</dbReference>
<evidence type="ECO:0000256" key="1">
    <source>
        <dbReference type="ARBA" id="ARBA00004141"/>
    </source>
</evidence>
<dbReference type="EMBL" id="CAKXAJ010017776">
    <property type="protein sequence ID" value="CAH2217151.1"/>
    <property type="molecule type" value="Genomic_DNA"/>
</dbReference>
<dbReference type="GO" id="GO:0016020">
    <property type="term" value="C:membrane"/>
    <property type="evidence" value="ECO:0007669"/>
    <property type="project" value="UniProtKB-SubCell"/>
</dbReference>
<keyword evidence="7" id="KW-0675">Receptor</keyword>
<dbReference type="AlphaFoldDB" id="A0A8S4QSB6"/>
<evidence type="ECO:0000256" key="4">
    <source>
        <dbReference type="ARBA" id="ARBA00022989"/>
    </source>
</evidence>
<name>A0A8S4QSB6_9NEOP</name>
<keyword evidence="8" id="KW-0325">Glycoprotein</keyword>
<protein>
    <submittedName>
        <fullName evidence="12">Jg5468 protein</fullName>
    </submittedName>
</protein>
<organism evidence="12 13">
    <name type="scientific">Pararge aegeria aegeria</name>
    <dbReference type="NCBI Taxonomy" id="348720"/>
    <lineage>
        <taxon>Eukaryota</taxon>
        <taxon>Metazoa</taxon>
        <taxon>Ecdysozoa</taxon>
        <taxon>Arthropoda</taxon>
        <taxon>Hexapoda</taxon>
        <taxon>Insecta</taxon>
        <taxon>Pterygota</taxon>
        <taxon>Neoptera</taxon>
        <taxon>Endopterygota</taxon>
        <taxon>Lepidoptera</taxon>
        <taxon>Glossata</taxon>
        <taxon>Ditrysia</taxon>
        <taxon>Papilionoidea</taxon>
        <taxon>Nymphalidae</taxon>
        <taxon>Satyrinae</taxon>
        <taxon>Satyrini</taxon>
        <taxon>Parargina</taxon>
        <taxon>Pararge</taxon>
    </lineage>
</organism>
<evidence type="ECO:0000313" key="12">
    <source>
        <dbReference type="EMBL" id="CAH2217151.1"/>
    </source>
</evidence>
<keyword evidence="9" id="KW-1071">Ligand-gated ion channel</keyword>
<keyword evidence="5" id="KW-0406">Ion transport</keyword>
<dbReference type="Proteomes" id="UP000838756">
    <property type="component" value="Unassembled WGS sequence"/>
</dbReference>
<comment type="subcellular location">
    <subcellularLocation>
        <location evidence="1">Membrane</location>
        <topology evidence="1">Multi-pass membrane protein</topology>
    </subcellularLocation>
</comment>
<keyword evidence="10" id="KW-0407">Ion channel</keyword>
<evidence type="ECO:0000256" key="5">
    <source>
        <dbReference type="ARBA" id="ARBA00023065"/>
    </source>
</evidence>
<keyword evidence="2" id="KW-0813">Transport</keyword>
<dbReference type="GO" id="GO:0015276">
    <property type="term" value="F:ligand-gated monoatomic ion channel activity"/>
    <property type="evidence" value="ECO:0007669"/>
    <property type="project" value="InterPro"/>
</dbReference>
<evidence type="ECO:0000256" key="7">
    <source>
        <dbReference type="ARBA" id="ARBA00023170"/>
    </source>
</evidence>
<accession>A0A8S4QSB6</accession>
<proteinExistence type="predicted"/>
<feature type="domain" description="Ionotropic glutamate receptor L-glutamate and glycine-binding" evidence="11">
    <location>
        <begin position="62"/>
        <end position="124"/>
    </location>
</feature>
<dbReference type="SMART" id="SM00918">
    <property type="entry name" value="Lig_chan-Glu_bd"/>
    <property type="match status" value="1"/>
</dbReference>
<evidence type="ECO:0000256" key="3">
    <source>
        <dbReference type="ARBA" id="ARBA00022692"/>
    </source>
</evidence>
<sequence>MMEMDLMEDVVKKFLDFNMYSVATWTDKKGLSLLTPKYEVLRTPVLIDTNRTYIVSTIIQDPFMMLKPSEYSQREEYTGFCKELMELISSQIGIQYEIRIVRDGNFGIEVSHNNWNGLVGEVLRKPSWLVDCGQWFVLDDAIVALVSKVPFNKDANSKISLEA</sequence>
<evidence type="ECO:0000256" key="2">
    <source>
        <dbReference type="ARBA" id="ARBA00022448"/>
    </source>
</evidence>
<comment type="caution">
    <text evidence="12">The sequence shown here is derived from an EMBL/GenBank/DDBJ whole genome shotgun (WGS) entry which is preliminary data.</text>
</comment>
<dbReference type="Gene3D" id="3.40.190.10">
    <property type="entry name" value="Periplasmic binding protein-like II"/>
    <property type="match status" value="1"/>
</dbReference>
<reference evidence="12" key="1">
    <citation type="submission" date="2022-03" db="EMBL/GenBank/DDBJ databases">
        <authorList>
            <person name="Lindestad O."/>
        </authorList>
    </citation>
    <scope>NUCLEOTIDE SEQUENCE</scope>
</reference>
<dbReference type="InterPro" id="IPR019594">
    <property type="entry name" value="Glu/Gly-bd"/>
</dbReference>